<dbReference type="Pfam" id="PF00644">
    <property type="entry name" value="PARP"/>
    <property type="match status" value="2"/>
</dbReference>
<name>K1QN60_MAGGI</name>
<comment type="subcellular location">
    <subcellularLocation>
        <location evidence="1">Nucleus</location>
    </subcellularLocation>
</comment>
<dbReference type="InterPro" id="IPR043472">
    <property type="entry name" value="Macro_dom-like"/>
</dbReference>
<keyword evidence="3" id="KW-0808">Transferase</keyword>
<evidence type="ECO:0000256" key="3">
    <source>
        <dbReference type="ARBA" id="ARBA00022679"/>
    </source>
</evidence>
<keyword evidence="2" id="KW-0328">Glycosyltransferase</keyword>
<dbReference type="SUPFAM" id="SSF52949">
    <property type="entry name" value="Macro domain-like"/>
    <property type="match status" value="6"/>
</dbReference>
<dbReference type="Gene3D" id="3.90.228.10">
    <property type="match status" value="2"/>
</dbReference>
<gene>
    <name evidence="6" type="ORF">CGI_10012482</name>
</gene>
<dbReference type="InterPro" id="IPR012317">
    <property type="entry name" value="Poly(ADP-ribose)pol_cat_dom"/>
</dbReference>
<keyword evidence="5" id="KW-0539">Nucleus</keyword>
<dbReference type="SMART" id="SM00506">
    <property type="entry name" value="A1pp"/>
    <property type="match status" value="5"/>
</dbReference>
<keyword evidence="4" id="KW-0520">NAD</keyword>
<evidence type="ECO:0000256" key="1">
    <source>
        <dbReference type="ARBA" id="ARBA00004123"/>
    </source>
</evidence>
<dbReference type="GO" id="GO:0005634">
    <property type="term" value="C:nucleus"/>
    <property type="evidence" value="ECO:0007669"/>
    <property type="project" value="UniProtKB-SubCell"/>
</dbReference>
<dbReference type="PANTHER" id="PTHR14453">
    <property type="entry name" value="PARP/ZINC FINGER CCCH TYPE DOMAIN CONTAINING PROTEIN"/>
    <property type="match status" value="1"/>
</dbReference>
<dbReference type="InterPro" id="IPR052056">
    <property type="entry name" value="Mono-ARTD/PARP"/>
</dbReference>
<organism evidence="6">
    <name type="scientific">Magallana gigas</name>
    <name type="common">Pacific oyster</name>
    <name type="synonym">Crassostrea gigas</name>
    <dbReference type="NCBI Taxonomy" id="29159"/>
    <lineage>
        <taxon>Eukaryota</taxon>
        <taxon>Metazoa</taxon>
        <taxon>Spiralia</taxon>
        <taxon>Lophotrochozoa</taxon>
        <taxon>Mollusca</taxon>
        <taxon>Bivalvia</taxon>
        <taxon>Autobranchia</taxon>
        <taxon>Pteriomorphia</taxon>
        <taxon>Ostreida</taxon>
        <taxon>Ostreoidea</taxon>
        <taxon>Ostreidae</taxon>
        <taxon>Magallana</taxon>
    </lineage>
</organism>
<evidence type="ECO:0000256" key="5">
    <source>
        <dbReference type="ARBA" id="ARBA00023242"/>
    </source>
</evidence>
<dbReference type="InterPro" id="IPR002589">
    <property type="entry name" value="Macro_dom"/>
</dbReference>
<proteinExistence type="predicted"/>
<sequence length="1552" mass="169246">MSVTVGSIKVRVVKDVITKQQVDVIVNSSNCRLELKKGRASKALLDAAGDVIQTECDIYPNGIQNGEIAITSGGQLSCKAIYHGALSKYSGPQDEQTLANLIKSCLDQANSDGFQTMAIPALGTGFLSYPVPTVARITLDCINNCSATSLQEVLVVIYKPEHNCFKAFLAEVKKYLPKDDCYQTFLTEAKKYIPKAKSPGKKLPPQTTPNSCKIGPMTVEVVVTTLNSVHADVIVCSGPKDLNLTNGSLSKSLLEAAGDGLQEELDSSYPNGIDFGECAISKGYNLPCKSVYHGTLPKWGSSTPDPSFILKKFMVECLKEANNHAMKSIAFPTLGLGALHFPAHQSAKLMAQGLREFNNSHRRITIGISKVIIFVYSEMKDSGKIQTTFLNELTGESAPSGKKSVFSVKIGGVPVTVKVGNITIEKVDVLVNSVSTKLGLTSGSAGAIASAAGPGLANELTTNNPNGVKYGELVVTAGHDIANVKEIYHGALLPWYSKRAGGTKPPDDAKKSSKPHHIHLRRRVPTAPPQRGTKAYLEWKYREDARTPPYWSKFTSKKKLKDWNLQVQSGAAHMEKVDQKTHQCIEAAFRSSMGNAQIVSIHRIENVELFLKYSDECQRLFRKAIVEGELLPLHKVSGSNAKTMQHLDQTMQVHTHPEINEYYFFHGTKPENVPVITGQGLDNRLAYAGLLGTGVYGAEDAVKSNGYTGADTNGCRPMFLMRMCLGDIYMTSKSSSGIRRPPCKKCGLQKKAHFLGLFEELNMAADNSKPLFVTVGSIKVRVIKDVITDQQVDVIVNSSNCRLDLSKGRASKALLDAAGDVIQTECDKYPNGIQNGEIAITSGGQLSCKAIYHGALSKYSGPQDDQTLAKLIKACLDQANTDGFQTMAIPALGTGFLSYPVPTVARITLDCIHNCSATSLQEVLVVIYKPEHNCFKADVIVCNGSKDLKLSNGSLSKSLLEAAGDGLQEELDSSYPDGIDFGECAISKGYNLPCKSVYYGTLPKWGSSAPDPSYILKKFMVECLKEANQHSMTSIAFPTLGLGVLHFPAHQSARLMIQGIFEFINNHPHATISINKVIIVVYSAMKDSGKMQTTYVKELEDQSAPSVNKTVYSGKIDSVSITVNVGNITKEKVDVLVNSVPTNLGLTSRGAAAIAAAAGPNLATELTTNNPNGILEELILECLQKANTNGHKSIAFPALGTGYHKFPTDVAPACMTSAFGKFCRETKSKTVTEIRVVLYKGADDLRLLEKAFQDEFSKLVSATTDASDGVKKTAASMAPQTPLLQQVPKVPPQRGTKAYLEWKYREDARTPPYWSKFTNKITLKDWNLQVKSGAAHLESVDQSTYRSIRAAFKSSMGQSKIVSIQRIENVVLFLKYSDECQRLFRKAVVEGEFVPLQKVRNSTGTAKTMQHLDQTMHDNTHPEINEYYFFHGTKPHCVSVITGQGLDNRLAGPGLLGTGVYGAEDAAKSSSYTGVDTKGCHPMFLMRMCLGDIYMTSRSAAGIRRPPCKKCGRQMCTSHQEIYDSVVANFMAREFVVYDRSQSYPEYLIWYQ</sequence>
<evidence type="ECO:0000256" key="4">
    <source>
        <dbReference type="ARBA" id="ARBA00023027"/>
    </source>
</evidence>
<dbReference type="GO" id="GO:0003950">
    <property type="term" value="F:NAD+ poly-ADP-ribosyltransferase activity"/>
    <property type="evidence" value="ECO:0007669"/>
    <property type="project" value="UniProtKB-UniRule"/>
</dbReference>
<dbReference type="PANTHER" id="PTHR14453:SF67">
    <property type="entry name" value="POLY [ADP-RIBOSE] POLYMERASE"/>
    <property type="match status" value="1"/>
</dbReference>
<dbReference type="GO" id="GO:0003714">
    <property type="term" value="F:transcription corepressor activity"/>
    <property type="evidence" value="ECO:0007669"/>
    <property type="project" value="TreeGrafter"/>
</dbReference>
<dbReference type="InParanoid" id="K1QN60"/>
<dbReference type="PROSITE" id="PS51154">
    <property type="entry name" value="MACRO"/>
    <property type="match status" value="5"/>
</dbReference>
<dbReference type="Gene3D" id="3.40.220.10">
    <property type="entry name" value="Leucine Aminopeptidase, subunit E, domain 1"/>
    <property type="match status" value="7"/>
</dbReference>
<reference evidence="6" key="1">
    <citation type="journal article" date="2012" name="Nature">
        <title>The oyster genome reveals stress adaptation and complexity of shell formation.</title>
        <authorList>
            <person name="Zhang G."/>
            <person name="Fang X."/>
            <person name="Guo X."/>
            <person name="Li L."/>
            <person name="Luo R."/>
            <person name="Xu F."/>
            <person name="Yang P."/>
            <person name="Zhang L."/>
            <person name="Wang X."/>
            <person name="Qi H."/>
            <person name="Xiong Z."/>
            <person name="Que H."/>
            <person name="Xie Y."/>
            <person name="Holland P.W."/>
            <person name="Paps J."/>
            <person name="Zhu Y."/>
            <person name="Wu F."/>
            <person name="Chen Y."/>
            <person name="Wang J."/>
            <person name="Peng C."/>
            <person name="Meng J."/>
            <person name="Yang L."/>
            <person name="Liu J."/>
            <person name="Wen B."/>
            <person name="Zhang N."/>
            <person name="Huang Z."/>
            <person name="Zhu Q."/>
            <person name="Feng Y."/>
            <person name="Mount A."/>
            <person name="Hedgecock D."/>
            <person name="Xu Z."/>
            <person name="Liu Y."/>
            <person name="Domazet-Loso T."/>
            <person name="Du Y."/>
            <person name="Sun X."/>
            <person name="Zhang S."/>
            <person name="Liu B."/>
            <person name="Cheng P."/>
            <person name="Jiang X."/>
            <person name="Li J."/>
            <person name="Fan D."/>
            <person name="Wang W."/>
            <person name="Fu W."/>
            <person name="Wang T."/>
            <person name="Wang B."/>
            <person name="Zhang J."/>
            <person name="Peng Z."/>
            <person name="Li Y."/>
            <person name="Li N."/>
            <person name="Wang J."/>
            <person name="Chen M."/>
            <person name="He Y."/>
            <person name="Tan F."/>
            <person name="Song X."/>
            <person name="Zheng Q."/>
            <person name="Huang R."/>
            <person name="Yang H."/>
            <person name="Du X."/>
            <person name="Chen L."/>
            <person name="Yang M."/>
            <person name="Gaffney P.M."/>
            <person name="Wang S."/>
            <person name="Luo L."/>
            <person name="She Z."/>
            <person name="Ming Y."/>
            <person name="Huang W."/>
            <person name="Zhang S."/>
            <person name="Huang B."/>
            <person name="Zhang Y."/>
            <person name="Qu T."/>
            <person name="Ni P."/>
            <person name="Miao G."/>
            <person name="Wang J."/>
            <person name="Wang Q."/>
            <person name="Steinberg C.E."/>
            <person name="Wang H."/>
            <person name="Li N."/>
            <person name="Qian L."/>
            <person name="Zhang G."/>
            <person name="Li Y."/>
            <person name="Yang H."/>
            <person name="Liu X."/>
            <person name="Wang J."/>
            <person name="Yin Y."/>
            <person name="Wang J."/>
        </authorList>
    </citation>
    <scope>NUCLEOTIDE SEQUENCE [LARGE SCALE GENOMIC DNA]</scope>
    <source>
        <strain evidence="6">05x7-T-G4-1.051#20</strain>
    </source>
</reference>
<dbReference type="Pfam" id="PF01661">
    <property type="entry name" value="Macro"/>
    <property type="match status" value="5"/>
</dbReference>
<dbReference type="GO" id="GO:0005737">
    <property type="term" value="C:cytoplasm"/>
    <property type="evidence" value="ECO:0007669"/>
    <property type="project" value="TreeGrafter"/>
</dbReference>
<protein>
    <submittedName>
        <fullName evidence="6">Poly [ADP-ribose] polymerase 15</fullName>
    </submittedName>
</protein>
<dbReference type="SUPFAM" id="SSF56399">
    <property type="entry name" value="ADP-ribosylation"/>
    <property type="match status" value="2"/>
</dbReference>
<accession>K1QN60</accession>
<dbReference type="HOGENOM" id="CLU_246320_0_0_1"/>
<dbReference type="GO" id="GO:0010629">
    <property type="term" value="P:negative regulation of gene expression"/>
    <property type="evidence" value="ECO:0007669"/>
    <property type="project" value="TreeGrafter"/>
</dbReference>
<dbReference type="PROSITE" id="PS51059">
    <property type="entry name" value="PARP_CATALYTIC"/>
    <property type="match status" value="2"/>
</dbReference>
<dbReference type="EMBL" id="JH815863">
    <property type="protein sequence ID" value="EKC35343.1"/>
    <property type="molecule type" value="Genomic_DNA"/>
</dbReference>
<evidence type="ECO:0000256" key="2">
    <source>
        <dbReference type="ARBA" id="ARBA00022676"/>
    </source>
</evidence>
<evidence type="ECO:0000313" key="6">
    <source>
        <dbReference type="EMBL" id="EKC35343.1"/>
    </source>
</evidence>